<reference evidence="2 3" key="1">
    <citation type="submission" date="2020-03" db="EMBL/GenBank/DDBJ databases">
        <title>Assessment of the enzymatic potential of alkaline-tolerant lipase obtained from Bacillus luteus H11 (technogenic soil) for the bioremediation of saline soils contaminated with petroleum substances.</title>
        <authorList>
            <person name="Kalwasinska A."/>
        </authorList>
    </citation>
    <scope>NUCLEOTIDE SEQUENCE [LARGE SCALE GENOMIC DNA]</scope>
    <source>
        <strain evidence="2 3">H11</strain>
    </source>
</reference>
<evidence type="ECO:0000259" key="1">
    <source>
        <dbReference type="SMART" id="SM01245"/>
    </source>
</evidence>
<organism evidence="2 3">
    <name type="scientific">Alkalicoccus luteus</name>
    <dbReference type="NCBI Taxonomy" id="1237094"/>
    <lineage>
        <taxon>Bacteria</taxon>
        <taxon>Bacillati</taxon>
        <taxon>Bacillota</taxon>
        <taxon>Bacilli</taxon>
        <taxon>Bacillales</taxon>
        <taxon>Bacillaceae</taxon>
        <taxon>Alkalicoccus</taxon>
    </lineage>
</organism>
<dbReference type="AlphaFoldDB" id="A0A969PV75"/>
<dbReference type="InterPro" id="IPR005646">
    <property type="entry name" value="FapA"/>
</dbReference>
<dbReference type="InterPro" id="IPR038247">
    <property type="entry name" value="Jag_N_dom_sf"/>
</dbReference>
<dbReference type="PANTHER" id="PTHR38032:SF1">
    <property type="entry name" value="RNA-BINDING PROTEIN KHPB N-TERMINAL DOMAIN-CONTAINING PROTEIN"/>
    <property type="match status" value="1"/>
</dbReference>
<keyword evidence="3" id="KW-1185">Reference proteome</keyword>
<dbReference type="InterPro" id="IPR032782">
    <property type="entry name" value="KhpB_N"/>
</dbReference>
<accession>A0A969PV75</accession>
<dbReference type="InterPro" id="IPR046866">
    <property type="entry name" value="FapA_N"/>
</dbReference>
<dbReference type="Proteomes" id="UP000752012">
    <property type="component" value="Unassembled WGS sequence"/>
</dbReference>
<protein>
    <submittedName>
        <fullName evidence="2">FapA family protein</fullName>
    </submittedName>
</protein>
<sequence length="440" mass="48067">MMRNVHDFEAETVEKAIEEAEHTLKRSSAELEIDILDRGESTFFGFKKAKAKIRVTTQPQPSENWLDALDSYLEEPADAANRDENLSRHLEGTAWLKDGVLYFEGNESKRPVLHLPDEVTACKNGKQTGKQTSLISGDSLEFSIQVPPRETAWSVSVDKKLQIVTLNVKPGAFFTAAIADHPPAEQVYVSISKEETPLNQLTEEDVLDQLERMEITYGIKTDAIREACTATAEKTVEIAAGKLPMHGKDGKIDFTINLQTEQKIYREKPDGTIDFRDSIRIPSVEEGLVLGSIVEPTAGEDGCSLFGEVLQAKTGRPIAVHAGTGVELDEETKTITASISGRPFLKQQGQIVRLSILPKLVHDGNLQLGDGNIRFTGDVEIIGSVENGMKVEAVGDIWVHAHSDQSFLQAAGSVTVNGSVLHSTLTAGTSRAAHKKTINC</sequence>
<gene>
    <name evidence="2" type="ORF">HCN83_13150</name>
</gene>
<feature type="domain" description="RNA-binding protein KhpB N-terminal" evidence="1">
    <location>
        <begin position="7"/>
        <end position="58"/>
    </location>
</feature>
<evidence type="ECO:0000313" key="2">
    <source>
        <dbReference type="EMBL" id="NJP38538.1"/>
    </source>
</evidence>
<dbReference type="Pfam" id="PF03961">
    <property type="entry name" value="FapA"/>
    <property type="match status" value="1"/>
</dbReference>
<dbReference type="SMART" id="SM01245">
    <property type="entry name" value="Jag_N"/>
    <property type="match status" value="1"/>
</dbReference>
<dbReference type="Gene3D" id="3.30.30.80">
    <property type="entry name" value="probable RNA-binding protein from clostridium symbiosum atcc 14940"/>
    <property type="match status" value="1"/>
</dbReference>
<evidence type="ECO:0000313" key="3">
    <source>
        <dbReference type="Proteomes" id="UP000752012"/>
    </source>
</evidence>
<comment type="caution">
    <text evidence="2">The sequence shown here is derived from an EMBL/GenBank/DDBJ whole genome shotgun (WGS) entry which is preliminary data.</text>
</comment>
<proteinExistence type="predicted"/>
<dbReference type="Pfam" id="PF14804">
    <property type="entry name" value="Jag_N"/>
    <property type="match status" value="1"/>
</dbReference>
<name>A0A969PV75_9BACI</name>
<dbReference type="EMBL" id="JAATHJ010000024">
    <property type="protein sequence ID" value="NJP38538.1"/>
    <property type="molecule type" value="Genomic_DNA"/>
</dbReference>
<dbReference type="InterPro" id="IPR046865">
    <property type="entry name" value="FapA_b_solenoid"/>
</dbReference>
<dbReference type="Pfam" id="PF20250">
    <property type="entry name" value="FapA_N"/>
    <property type="match status" value="1"/>
</dbReference>
<dbReference type="PANTHER" id="PTHR38032">
    <property type="entry name" value="POLYMERASE-RELATED"/>
    <property type="match status" value="1"/>
</dbReference>